<evidence type="ECO:0000256" key="1">
    <source>
        <dbReference type="SAM" id="Phobius"/>
    </source>
</evidence>
<proteinExistence type="predicted"/>
<accession>A0AAU9SNW7</accession>
<keyword evidence="1" id="KW-0812">Transmembrane</keyword>
<gene>
    <name evidence="2" type="ORF">TAV2_LOCUS17579</name>
</gene>
<feature type="transmembrane region" description="Helical" evidence="1">
    <location>
        <begin position="85"/>
        <end position="108"/>
    </location>
</feature>
<dbReference type="EMBL" id="OU466861">
    <property type="protein sequence ID" value="CAH2067079.1"/>
    <property type="molecule type" value="Genomic_DNA"/>
</dbReference>
<organism evidence="2 3">
    <name type="scientific">Thlaspi arvense</name>
    <name type="common">Field penny-cress</name>
    <dbReference type="NCBI Taxonomy" id="13288"/>
    <lineage>
        <taxon>Eukaryota</taxon>
        <taxon>Viridiplantae</taxon>
        <taxon>Streptophyta</taxon>
        <taxon>Embryophyta</taxon>
        <taxon>Tracheophyta</taxon>
        <taxon>Spermatophyta</taxon>
        <taxon>Magnoliopsida</taxon>
        <taxon>eudicotyledons</taxon>
        <taxon>Gunneridae</taxon>
        <taxon>Pentapetalae</taxon>
        <taxon>rosids</taxon>
        <taxon>malvids</taxon>
        <taxon>Brassicales</taxon>
        <taxon>Brassicaceae</taxon>
        <taxon>Thlaspideae</taxon>
        <taxon>Thlaspi</taxon>
    </lineage>
</organism>
<protein>
    <submittedName>
        <fullName evidence="2">Uncharacterized protein</fullName>
    </submittedName>
</protein>
<evidence type="ECO:0000313" key="3">
    <source>
        <dbReference type="Proteomes" id="UP000836841"/>
    </source>
</evidence>
<keyword evidence="1" id="KW-1133">Transmembrane helix</keyword>
<reference evidence="2 3" key="1">
    <citation type="submission" date="2022-03" db="EMBL/GenBank/DDBJ databases">
        <authorList>
            <person name="Nunn A."/>
            <person name="Chopra R."/>
            <person name="Nunn A."/>
            <person name="Contreras Garrido A."/>
        </authorList>
    </citation>
    <scope>NUCLEOTIDE SEQUENCE [LARGE SCALE GENOMIC DNA]</scope>
</reference>
<keyword evidence="3" id="KW-1185">Reference proteome</keyword>
<sequence length="112" mass="11909">MAVSLGIVVVPSCSGDRLFSRPNFPAICSVSSTAYFRLWRGRINAGTGVNSARRRRDVGGLLISSCLSPDSSSPPSSLSGPKTKLYVSGKFSVFLLLAFLLHVSVSLFDPNS</sequence>
<dbReference type="Proteomes" id="UP000836841">
    <property type="component" value="Chromosome 5"/>
</dbReference>
<evidence type="ECO:0000313" key="2">
    <source>
        <dbReference type="EMBL" id="CAH2067079.1"/>
    </source>
</evidence>
<keyword evidence="1" id="KW-0472">Membrane</keyword>
<name>A0AAU9SNW7_THLAR</name>
<dbReference type="AlphaFoldDB" id="A0AAU9SNW7"/>